<comment type="caution">
    <text evidence="10">The sequence shown here is derived from an EMBL/GenBank/DDBJ whole genome shotgun (WGS) entry which is preliminary data.</text>
</comment>
<dbReference type="OrthoDB" id="26567at2157"/>
<keyword evidence="4" id="KW-0378">Hydrolase</keyword>
<evidence type="ECO:0000256" key="8">
    <source>
        <dbReference type="SAM" id="Phobius"/>
    </source>
</evidence>
<evidence type="ECO:0000256" key="2">
    <source>
        <dbReference type="ARBA" id="ARBA00022670"/>
    </source>
</evidence>
<keyword evidence="11" id="KW-1185">Reference proteome</keyword>
<proteinExistence type="predicted"/>
<keyword evidence="6 8" id="KW-1133">Transmembrane helix</keyword>
<dbReference type="SUPFAM" id="SSF144091">
    <property type="entry name" value="Rhomboid-like"/>
    <property type="match status" value="1"/>
</dbReference>
<dbReference type="Pfam" id="PF01694">
    <property type="entry name" value="Rhomboid"/>
    <property type="match status" value="1"/>
</dbReference>
<dbReference type="InterPro" id="IPR035952">
    <property type="entry name" value="Rhomboid-like_sf"/>
</dbReference>
<keyword evidence="3 8" id="KW-0812">Transmembrane</keyword>
<evidence type="ECO:0000256" key="7">
    <source>
        <dbReference type="ARBA" id="ARBA00023136"/>
    </source>
</evidence>
<gene>
    <name evidence="10" type="ORF">D1867_03375</name>
</gene>
<dbReference type="PANTHER" id="PTHR22936:SF69">
    <property type="entry name" value="RHOMBOID-LIKE PROTEIN"/>
    <property type="match status" value="1"/>
</dbReference>
<feature type="transmembrane region" description="Helical" evidence="8">
    <location>
        <begin position="156"/>
        <end position="175"/>
    </location>
</feature>
<evidence type="ECO:0000256" key="5">
    <source>
        <dbReference type="ARBA" id="ARBA00022825"/>
    </source>
</evidence>
<protein>
    <submittedName>
        <fullName evidence="10">Rhomboid family intramembrane serine protease</fullName>
    </submittedName>
</protein>
<dbReference type="RefSeq" id="WP_155862806.1">
    <property type="nucleotide sequence ID" value="NZ_JBGTCZ010000103.1"/>
</dbReference>
<dbReference type="InterPro" id="IPR002610">
    <property type="entry name" value="Peptidase_S54_rhomboid-like"/>
</dbReference>
<sequence>MRETLILAFLVVLGYVIGLLTSIYYPSIFIYLIQVNYLVFKGDYISLLTSIFVTNSLLDAGFNTIALLVIYSLFGSKAGKMEYVVFLFSGLLGNIFSLFLFPPNTASAGASGGIFGILSFYIIYDMLKDRKFYFYEFLILIIVFVLSDILPNVDYFAHIGGILGGVILAFIASWLKRDEKEDTHYEFNRRNFNDNWNDYAALWIV</sequence>
<dbReference type="Gene3D" id="1.20.1540.10">
    <property type="entry name" value="Rhomboid-like"/>
    <property type="match status" value="1"/>
</dbReference>
<evidence type="ECO:0000259" key="9">
    <source>
        <dbReference type="Pfam" id="PF01694"/>
    </source>
</evidence>
<evidence type="ECO:0000256" key="3">
    <source>
        <dbReference type="ARBA" id="ARBA00022692"/>
    </source>
</evidence>
<feature type="domain" description="Peptidase S54 rhomboid" evidence="9">
    <location>
        <begin position="42"/>
        <end position="173"/>
    </location>
</feature>
<evidence type="ECO:0000313" key="10">
    <source>
        <dbReference type="EMBL" id="MUM64308.1"/>
    </source>
</evidence>
<feature type="transmembrane region" description="Helical" evidence="8">
    <location>
        <begin position="133"/>
        <end position="150"/>
    </location>
</feature>
<dbReference type="InterPro" id="IPR022764">
    <property type="entry name" value="Peptidase_S54_rhomboid_dom"/>
</dbReference>
<dbReference type="EMBL" id="WFIY01000004">
    <property type="protein sequence ID" value="MUM64308.1"/>
    <property type="molecule type" value="Genomic_DNA"/>
</dbReference>
<dbReference type="GO" id="GO:0004252">
    <property type="term" value="F:serine-type endopeptidase activity"/>
    <property type="evidence" value="ECO:0007669"/>
    <property type="project" value="InterPro"/>
</dbReference>
<dbReference type="AlphaFoldDB" id="A0A6A9QKA2"/>
<name>A0A6A9QKA2_ACIIN</name>
<evidence type="ECO:0000256" key="4">
    <source>
        <dbReference type="ARBA" id="ARBA00022801"/>
    </source>
</evidence>
<evidence type="ECO:0000256" key="6">
    <source>
        <dbReference type="ARBA" id="ARBA00022989"/>
    </source>
</evidence>
<feature type="transmembrane region" description="Helical" evidence="8">
    <location>
        <begin position="45"/>
        <end position="71"/>
    </location>
</feature>
<evidence type="ECO:0000313" key="11">
    <source>
        <dbReference type="Proteomes" id="UP000440125"/>
    </source>
</evidence>
<comment type="subcellular location">
    <subcellularLocation>
        <location evidence="1">Membrane</location>
        <topology evidence="1">Multi-pass membrane protein</topology>
    </subcellularLocation>
</comment>
<reference evidence="10 11" key="1">
    <citation type="submission" date="2019-10" db="EMBL/GenBank/DDBJ databases">
        <title>Genome Sequences from Six Type Strain Members of the Archaeal Family Sulfolobaceae: Acidianus ambivalens, Acidianus infernus, Metallosphaera prunae, Stygiolobus azoricus, Sulfolobus metallicus, and Sulfurisphaera ohwakuensis.</title>
        <authorList>
            <person name="Counts J.A."/>
            <person name="Kelly R.M."/>
        </authorList>
    </citation>
    <scope>NUCLEOTIDE SEQUENCE [LARGE SCALE GENOMIC DNA]</scope>
    <source>
        <strain evidence="10 11">DSM 3191</strain>
    </source>
</reference>
<dbReference type="PANTHER" id="PTHR22936">
    <property type="entry name" value="RHOMBOID-RELATED"/>
    <property type="match status" value="1"/>
</dbReference>
<organism evidence="10 11">
    <name type="scientific">Acidianus infernus</name>
    <dbReference type="NCBI Taxonomy" id="12915"/>
    <lineage>
        <taxon>Archaea</taxon>
        <taxon>Thermoproteota</taxon>
        <taxon>Thermoprotei</taxon>
        <taxon>Sulfolobales</taxon>
        <taxon>Sulfolobaceae</taxon>
        <taxon>Acidianus</taxon>
    </lineage>
</organism>
<feature type="transmembrane region" description="Helical" evidence="8">
    <location>
        <begin position="83"/>
        <end position="101"/>
    </location>
</feature>
<keyword evidence="2 10" id="KW-0645">Protease</keyword>
<feature type="transmembrane region" description="Helical" evidence="8">
    <location>
        <begin position="107"/>
        <end position="124"/>
    </location>
</feature>
<dbReference type="GO" id="GO:0006508">
    <property type="term" value="P:proteolysis"/>
    <property type="evidence" value="ECO:0007669"/>
    <property type="project" value="UniProtKB-KW"/>
</dbReference>
<accession>A0A6A9QKA2</accession>
<feature type="transmembrane region" description="Helical" evidence="8">
    <location>
        <begin position="7"/>
        <end position="33"/>
    </location>
</feature>
<dbReference type="GO" id="GO:0016020">
    <property type="term" value="C:membrane"/>
    <property type="evidence" value="ECO:0007669"/>
    <property type="project" value="UniProtKB-SubCell"/>
</dbReference>
<keyword evidence="5" id="KW-0720">Serine protease</keyword>
<evidence type="ECO:0000256" key="1">
    <source>
        <dbReference type="ARBA" id="ARBA00004141"/>
    </source>
</evidence>
<dbReference type="Proteomes" id="UP000440125">
    <property type="component" value="Unassembled WGS sequence"/>
</dbReference>
<keyword evidence="7 8" id="KW-0472">Membrane</keyword>